<reference evidence="13 14" key="1">
    <citation type="submission" date="2023-01" db="EMBL/GenBank/DDBJ databases">
        <title>Novel species of the genus Vogesella isolated from rivers.</title>
        <authorList>
            <person name="Lu H."/>
        </authorList>
    </citation>
    <scope>NUCLEOTIDE SEQUENCE [LARGE SCALE GENOMIC DNA]</scope>
    <source>
        <strain evidence="13 14">DC21W</strain>
    </source>
</reference>
<evidence type="ECO:0000313" key="14">
    <source>
        <dbReference type="Proteomes" id="UP001219956"/>
    </source>
</evidence>
<feature type="transmembrane region" description="Helical" evidence="10">
    <location>
        <begin position="14"/>
        <end position="34"/>
    </location>
</feature>
<dbReference type="SUPFAM" id="SSF58104">
    <property type="entry name" value="Methyl-accepting chemotaxis protein (MCP) signaling domain"/>
    <property type="match status" value="1"/>
</dbReference>
<dbReference type="CDD" id="cd06225">
    <property type="entry name" value="HAMP"/>
    <property type="match status" value="1"/>
</dbReference>
<evidence type="ECO:0000256" key="6">
    <source>
        <dbReference type="ARBA" id="ARBA00023136"/>
    </source>
</evidence>
<dbReference type="PROSITE" id="PS50885">
    <property type="entry name" value="HAMP"/>
    <property type="match status" value="1"/>
</dbReference>
<keyword evidence="3" id="KW-0145">Chemotaxis</keyword>
<evidence type="ECO:0000256" key="10">
    <source>
        <dbReference type="SAM" id="Phobius"/>
    </source>
</evidence>
<evidence type="ECO:0000313" key="13">
    <source>
        <dbReference type="EMBL" id="MDC7715861.1"/>
    </source>
</evidence>
<dbReference type="PANTHER" id="PTHR32089:SF112">
    <property type="entry name" value="LYSOZYME-LIKE PROTEIN-RELATED"/>
    <property type="match status" value="1"/>
</dbReference>
<dbReference type="InterPro" id="IPR004090">
    <property type="entry name" value="Chemotax_Me-accpt_rcpt"/>
</dbReference>
<gene>
    <name evidence="13" type="ORF">PQU95_01315</name>
</gene>
<dbReference type="Pfam" id="PF00672">
    <property type="entry name" value="HAMP"/>
    <property type="match status" value="1"/>
</dbReference>
<comment type="similarity">
    <text evidence="8">Belongs to the methyl-accepting chemotaxis (MCP) protein family.</text>
</comment>
<dbReference type="Proteomes" id="UP001219956">
    <property type="component" value="Unassembled WGS sequence"/>
</dbReference>
<evidence type="ECO:0000259" key="12">
    <source>
        <dbReference type="PROSITE" id="PS50885"/>
    </source>
</evidence>
<feature type="transmembrane region" description="Helical" evidence="10">
    <location>
        <begin position="340"/>
        <end position="363"/>
    </location>
</feature>
<dbReference type="InterPro" id="IPR004089">
    <property type="entry name" value="MCPsignal_dom"/>
</dbReference>
<evidence type="ECO:0000256" key="8">
    <source>
        <dbReference type="ARBA" id="ARBA00029447"/>
    </source>
</evidence>
<evidence type="ECO:0000256" key="2">
    <source>
        <dbReference type="ARBA" id="ARBA00022475"/>
    </source>
</evidence>
<dbReference type="InterPro" id="IPR033479">
    <property type="entry name" value="dCache_1"/>
</dbReference>
<evidence type="ECO:0000259" key="11">
    <source>
        <dbReference type="PROSITE" id="PS50111"/>
    </source>
</evidence>
<protein>
    <submittedName>
        <fullName evidence="13">Methyl-accepting chemotaxis protein</fullName>
    </submittedName>
</protein>
<evidence type="ECO:0000256" key="7">
    <source>
        <dbReference type="ARBA" id="ARBA00023224"/>
    </source>
</evidence>
<dbReference type="CDD" id="cd12913">
    <property type="entry name" value="PDC1_MCP_like"/>
    <property type="match status" value="1"/>
</dbReference>
<dbReference type="PROSITE" id="PS50111">
    <property type="entry name" value="CHEMOTAXIS_TRANSDUC_2"/>
    <property type="match status" value="1"/>
</dbReference>
<keyword evidence="6 10" id="KW-0472">Membrane</keyword>
<sequence>MGKTAKWGHLGNRIIVVAGVAIAVGFSSMIGLIAKQSYDSAKEQGYQLASEQAGRFADAVTGDLSRGFATPKHLADAVAGMQRAGLVDRKVIDNTILSLLDAEPQVIGMWMLYEPNALDGKDDAFRLDWPRHDPSGRYSPYMTRGANGKSTQDVMMSKDRVEKFPEWKDKLTEYVPDYDKPGWGDFYYVPKTRGRDTITEPFFYEVQGKQVLESSLAVAIKDGSGKFIGVAAADLALDTLQKKYGSVKLYETGFVRMVSEGGLYVVNPEAGLVGKPLAKEDVLSGHIEQVKKGESFVYEDGGFTHFFYPIKVGETGQFWSAGVAIPTAAITESAASQRNVAIVIGVVALVIILLVLAAVVRALTRPLNTLANTMEQLASGKGDLTVRINVSNRDEIGHTADAFNRFIDSLREMFIDVREQSLAVSRSAGQLADSAIKVEQASAQQSDAASATAAGVEEVTVSVQHIANSASDAEGIVRETGQLTEKSVATVGQVTDEIQRMTSSMQALADRMGALGERSQEVNTIVNVIKDIADQTNLLALNAAIEAARAGEQGRGFAVVADEVRNLAGRTAEATVQISRIVNAIGSETSDAVADVKHSRDLVAVSVDIAQAANQAMQTVQQKSHTLVMSIGDIASSTREQSSATTEIAQNVERISNMAHTNSDIAREVRSEVEQLRELSGNLERLVSNFRL</sequence>
<keyword evidence="4 10" id="KW-0812">Transmembrane</keyword>
<dbReference type="Pfam" id="PF02743">
    <property type="entry name" value="dCache_1"/>
    <property type="match status" value="1"/>
</dbReference>
<dbReference type="RefSeq" id="WP_272750342.1">
    <property type="nucleotide sequence ID" value="NZ_JAQQLF010000001.1"/>
</dbReference>
<dbReference type="CDD" id="cd11386">
    <property type="entry name" value="MCP_signal"/>
    <property type="match status" value="1"/>
</dbReference>
<keyword evidence="7 9" id="KW-0807">Transducer</keyword>
<dbReference type="InterPro" id="IPR003660">
    <property type="entry name" value="HAMP_dom"/>
</dbReference>
<dbReference type="CDD" id="cd12912">
    <property type="entry name" value="PDC2_MCP_like"/>
    <property type="match status" value="1"/>
</dbReference>
<dbReference type="Gene3D" id="3.30.450.20">
    <property type="entry name" value="PAS domain"/>
    <property type="match status" value="2"/>
</dbReference>
<organism evidence="13 14">
    <name type="scientific">Vogesella aquatica</name>
    <dbReference type="NCBI Taxonomy" id="2984206"/>
    <lineage>
        <taxon>Bacteria</taxon>
        <taxon>Pseudomonadati</taxon>
        <taxon>Pseudomonadota</taxon>
        <taxon>Betaproteobacteria</taxon>
        <taxon>Neisseriales</taxon>
        <taxon>Chromobacteriaceae</taxon>
        <taxon>Vogesella</taxon>
    </lineage>
</organism>
<keyword evidence="14" id="KW-1185">Reference proteome</keyword>
<dbReference type="EMBL" id="JAQQLF010000001">
    <property type="protein sequence ID" value="MDC7715861.1"/>
    <property type="molecule type" value="Genomic_DNA"/>
</dbReference>
<dbReference type="PANTHER" id="PTHR32089">
    <property type="entry name" value="METHYL-ACCEPTING CHEMOTAXIS PROTEIN MCPB"/>
    <property type="match status" value="1"/>
</dbReference>
<dbReference type="PRINTS" id="PR00260">
    <property type="entry name" value="CHEMTRNSDUCR"/>
</dbReference>
<comment type="subcellular location">
    <subcellularLocation>
        <location evidence="1">Cell membrane</location>
        <topology evidence="1">Multi-pass membrane protein</topology>
    </subcellularLocation>
</comment>
<dbReference type="SMART" id="SM00283">
    <property type="entry name" value="MA"/>
    <property type="match status" value="1"/>
</dbReference>
<keyword evidence="2" id="KW-1003">Cell membrane</keyword>
<comment type="caution">
    <text evidence="13">The sequence shown here is derived from an EMBL/GenBank/DDBJ whole genome shotgun (WGS) entry which is preliminary data.</text>
</comment>
<dbReference type="Gene3D" id="1.10.287.950">
    <property type="entry name" value="Methyl-accepting chemotaxis protein"/>
    <property type="match status" value="1"/>
</dbReference>
<dbReference type="Pfam" id="PF00015">
    <property type="entry name" value="MCPsignal"/>
    <property type="match status" value="1"/>
</dbReference>
<proteinExistence type="inferred from homology"/>
<evidence type="ECO:0000256" key="9">
    <source>
        <dbReference type="PROSITE-ProRule" id="PRU00284"/>
    </source>
</evidence>
<dbReference type="SMART" id="SM00304">
    <property type="entry name" value="HAMP"/>
    <property type="match status" value="2"/>
</dbReference>
<evidence type="ECO:0000256" key="3">
    <source>
        <dbReference type="ARBA" id="ARBA00022500"/>
    </source>
</evidence>
<feature type="domain" description="HAMP" evidence="12">
    <location>
        <begin position="361"/>
        <end position="415"/>
    </location>
</feature>
<keyword evidence="5 10" id="KW-1133">Transmembrane helix</keyword>
<evidence type="ECO:0000256" key="4">
    <source>
        <dbReference type="ARBA" id="ARBA00022692"/>
    </source>
</evidence>
<feature type="domain" description="Methyl-accepting transducer" evidence="11">
    <location>
        <begin position="420"/>
        <end position="656"/>
    </location>
</feature>
<evidence type="ECO:0000256" key="1">
    <source>
        <dbReference type="ARBA" id="ARBA00004651"/>
    </source>
</evidence>
<evidence type="ECO:0000256" key="5">
    <source>
        <dbReference type="ARBA" id="ARBA00022989"/>
    </source>
</evidence>
<name>A0ABT5ITG5_9NEIS</name>
<accession>A0ABT5ITG5</accession>